<dbReference type="InterPro" id="IPR036237">
    <property type="entry name" value="Xyl_isomerase-like_sf"/>
</dbReference>
<evidence type="ECO:0000256" key="5">
    <source>
        <dbReference type="ARBA" id="ARBA00023235"/>
    </source>
</evidence>
<keyword evidence="3 7" id="KW-0479">Metal-binding</keyword>
<dbReference type="PROSITE" id="PS51415">
    <property type="entry name" value="XYLOSE_ISOMERASE"/>
    <property type="match status" value="1"/>
</dbReference>
<dbReference type="PANTHER" id="PTHR30268:SF0">
    <property type="entry name" value="L-RHAMNOSE ISOMERASE"/>
    <property type="match status" value="1"/>
</dbReference>
<gene>
    <name evidence="10" type="ORF">K6M89_16685</name>
</gene>
<evidence type="ECO:0000313" key="10">
    <source>
        <dbReference type="EMBL" id="MBY4630928.1"/>
    </source>
</evidence>
<dbReference type="EC" id="5.3.1.5" evidence="7"/>
<dbReference type="InterPro" id="IPR001998">
    <property type="entry name" value="Xylose_isomerase"/>
</dbReference>
<dbReference type="InterPro" id="IPR013022">
    <property type="entry name" value="Xyl_isomerase-like_TIM-brl"/>
</dbReference>
<keyword evidence="6 7" id="KW-0119">Carbohydrate metabolism</keyword>
<evidence type="ECO:0000256" key="8">
    <source>
        <dbReference type="RuleBase" id="RU000610"/>
    </source>
</evidence>
<name>A0ABS7M1W3_9HYPH</name>
<evidence type="ECO:0000256" key="6">
    <source>
        <dbReference type="ARBA" id="ARBA00023277"/>
    </source>
</evidence>
<comment type="caution">
    <text evidence="10">The sequence shown here is derived from an EMBL/GenBank/DDBJ whole genome shotgun (WGS) entry which is preliminary data.</text>
</comment>
<sequence length="339" mass="37576">MYDFTDEANALNSTRFATRLNSFASGAHVAWPGQSGKPSVMQMAERAARVKGLTDLDLNYPDHVTENPAEIARKLGDLGLSVNGFAMRYYTSPAFKLGAFTHPDAAVRREAIDLTKSGIDAAREAGTNLMTIWLGQDGFDYAFQADYTRLWQHEIDGIREVCAHDPDCLISIEYKPNEPRSFSLMPDAATTLLAIKEVGAKNLGVTLDLAHMLYADEQPAFAAALITRHSRILGVHLNDGYAKRDDGLMVGAIHMTQTIELLRQIRRDGYAGAIYFDTFPDLTGLDPVRECEVNIKTVQRMLKVVDRLEQDNRLSSAIDRQDAVSTQAIVHELMFGADH</sequence>
<feature type="domain" description="Xylose isomerase-like TIM barrel" evidence="9">
    <location>
        <begin position="65"/>
        <end position="281"/>
    </location>
</feature>
<evidence type="ECO:0000313" key="11">
    <source>
        <dbReference type="Proteomes" id="UP000733858"/>
    </source>
</evidence>
<dbReference type="PANTHER" id="PTHR30268">
    <property type="entry name" value="L-RHAMNOSE ISOMERASE"/>
    <property type="match status" value="1"/>
</dbReference>
<evidence type="ECO:0000256" key="7">
    <source>
        <dbReference type="RuleBase" id="RU000609"/>
    </source>
</evidence>
<keyword evidence="5 7" id="KW-0413">Isomerase</keyword>
<keyword evidence="11" id="KW-1185">Reference proteome</keyword>
<dbReference type="GO" id="GO:0016853">
    <property type="term" value="F:isomerase activity"/>
    <property type="evidence" value="ECO:0007669"/>
    <property type="project" value="UniProtKB-KW"/>
</dbReference>
<keyword evidence="2" id="KW-0963">Cytoplasm</keyword>
<dbReference type="SUPFAM" id="SSF51658">
    <property type="entry name" value="Xylose isomerase-like"/>
    <property type="match status" value="1"/>
</dbReference>
<comment type="catalytic activity">
    <reaction evidence="7">
        <text>alpha-D-xylose = alpha-D-xylulofuranose</text>
        <dbReference type="Rhea" id="RHEA:22816"/>
        <dbReference type="ChEBI" id="CHEBI:28518"/>
        <dbReference type="ChEBI" id="CHEBI:188998"/>
        <dbReference type="EC" id="5.3.1.5"/>
    </reaction>
</comment>
<proteinExistence type="inferred from homology"/>
<comment type="subunit">
    <text evidence="8">Homotetramer.</text>
</comment>
<reference evidence="10 11" key="1">
    <citation type="submission" date="2021-08" db="EMBL/GenBank/DDBJ databases">
        <title>Rhizobium croatiense sp. nov. and Rhizobium redzepovicii sp. nov., two new species isolated from nodules of Phaseolus vulgaris in Croatia.</title>
        <authorList>
            <person name="Rajnovic I."/>
            <person name="Ramirez-Bahena M.H."/>
            <person name="Kajic S."/>
            <person name="Igual M.J."/>
            <person name="Peix A."/>
            <person name="Velazquez E."/>
            <person name="Sikora S."/>
        </authorList>
    </citation>
    <scope>NUCLEOTIDE SEQUENCE [LARGE SCALE GENOMIC DNA]</scope>
    <source>
        <strain evidence="10 11">13T</strain>
    </source>
</reference>
<dbReference type="Pfam" id="PF01261">
    <property type="entry name" value="AP_endonuc_2"/>
    <property type="match status" value="1"/>
</dbReference>
<evidence type="ECO:0000256" key="4">
    <source>
        <dbReference type="ARBA" id="ARBA00023211"/>
    </source>
</evidence>
<dbReference type="EMBL" id="JAILYJ010000009">
    <property type="protein sequence ID" value="MBY4630928.1"/>
    <property type="molecule type" value="Genomic_DNA"/>
</dbReference>
<protein>
    <recommendedName>
        <fullName evidence="7">Xylose isomerase</fullName>
        <ecNumber evidence="7">5.3.1.5</ecNumber>
    </recommendedName>
</protein>
<accession>A0ABS7M1W3</accession>
<comment type="subcellular location">
    <subcellularLocation>
        <location evidence="1 8">Cytoplasm</location>
    </subcellularLocation>
</comment>
<dbReference type="RefSeq" id="WP_222140192.1">
    <property type="nucleotide sequence ID" value="NZ_JAILYJ010000009.1"/>
</dbReference>
<dbReference type="PRINTS" id="PR00688">
    <property type="entry name" value="XYLOSISMRASE"/>
</dbReference>
<keyword evidence="4" id="KW-0464">Manganese</keyword>
<organism evidence="10 11">
    <name type="scientific">Rhizobium croatiense</name>
    <dbReference type="NCBI Taxonomy" id="2867516"/>
    <lineage>
        <taxon>Bacteria</taxon>
        <taxon>Pseudomonadati</taxon>
        <taxon>Pseudomonadota</taxon>
        <taxon>Alphaproteobacteria</taxon>
        <taxon>Hyphomicrobiales</taxon>
        <taxon>Rhizobiaceae</taxon>
        <taxon>Rhizobium/Agrobacterium group</taxon>
        <taxon>Rhizobium</taxon>
    </lineage>
</organism>
<dbReference type="Gene3D" id="3.20.20.150">
    <property type="entry name" value="Divalent-metal-dependent TIM barrel enzymes"/>
    <property type="match status" value="1"/>
</dbReference>
<evidence type="ECO:0000259" key="9">
    <source>
        <dbReference type="Pfam" id="PF01261"/>
    </source>
</evidence>
<evidence type="ECO:0000256" key="2">
    <source>
        <dbReference type="ARBA" id="ARBA00022490"/>
    </source>
</evidence>
<dbReference type="Proteomes" id="UP000733858">
    <property type="component" value="Unassembled WGS sequence"/>
</dbReference>
<evidence type="ECO:0000256" key="3">
    <source>
        <dbReference type="ARBA" id="ARBA00022723"/>
    </source>
</evidence>
<evidence type="ECO:0000256" key="1">
    <source>
        <dbReference type="ARBA" id="ARBA00004496"/>
    </source>
</evidence>
<keyword evidence="7" id="KW-0859">Xylose metabolism</keyword>
<comment type="similarity">
    <text evidence="7">Belongs to the xylose isomerase family.</text>
</comment>
<dbReference type="InterPro" id="IPR050337">
    <property type="entry name" value="L-rhamnose_isomerase"/>
</dbReference>